<sequence length="702" mass="82176">MKKSNKYLFHSMEYSRTFFLDICRIEFSEASKITNIKRRPSWQVVSRLLHTSLNRSSSEILSCLLKMFRKRYRSQREIEEIMGHADHEIGNRILHADMVDLVVLPPETTDAVSDTENIDEEEQILNDGSAFLPHEVAGNIELCCAYNEDNPNTSADCNETEEHSTEFESSSSSRVTSKRSRKQVHLFEPKWTKAKKIKYSRELPVNKEIDKMEKLYSKYGGYSPIQLFNLFIDDEIIKYLVRCTMNYAKVDHNDLKFVMDDEEMRRFIGILFVTGYNTRPRIDNYWSSQPTLECKIIRDAMARNRFKLIKKYFHVCDNHTIDASDKFAKVTPWNIRLNKKFMQFGVFSHNLSIDEQMIAYYGRHSCKMFIKGKPIRFGFKYWDLCSSDGYLYSFIPYSGANENREPEYKNCGLGEMVVLKFLKQLDNPREHSVAFDNFFTSHKLISHLTSLGYYATGTIRDNRTNKAKLTDVSSSKKKERGWLDYTFDRNNNVLIARWNDNSVVTIASNHETIEPLHRVKRWKGGKKYYVDMPHIVRAYNNRMGGVDLFDNAMNNYRIRVRGKKWYWPLITNGFDAAMVNAWKIHCALVKYEKGMSRTTERCIVQKIELLDQLQFRIYVAESLLRMAIPSMSSSETLIPQSTAVRKSKDAALESFRKDKVGHGINKLEKPRRCQNCHKHSSYKCTKCDIPLHVLCFNQFHEI</sequence>
<dbReference type="GeneID" id="125777419"/>
<dbReference type="Pfam" id="PF13843">
    <property type="entry name" value="DDE_Tnp_1_7"/>
    <property type="match status" value="1"/>
</dbReference>
<dbReference type="InterPro" id="IPR052638">
    <property type="entry name" value="PiggyBac_TE-derived"/>
</dbReference>
<reference evidence="4" key="1">
    <citation type="submission" date="2025-08" db="UniProtKB">
        <authorList>
            <consortium name="RefSeq"/>
        </authorList>
    </citation>
    <scope>IDENTIFICATION</scope>
    <source>
        <tissue evidence="4">Adult</tissue>
    </source>
</reference>
<organism evidence="3 4">
    <name type="scientific">Bactrocera dorsalis</name>
    <name type="common">Oriental fruit fly</name>
    <name type="synonym">Dacus dorsalis</name>
    <dbReference type="NCBI Taxonomy" id="27457"/>
    <lineage>
        <taxon>Eukaryota</taxon>
        <taxon>Metazoa</taxon>
        <taxon>Ecdysozoa</taxon>
        <taxon>Arthropoda</taxon>
        <taxon>Hexapoda</taxon>
        <taxon>Insecta</taxon>
        <taxon>Pterygota</taxon>
        <taxon>Neoptera</taxon>
        <taxon>Endopterygota</taxon>
        <taxon>Diptera</taxon>
        <taxon>Brachycera</taxon>
        <taxon>Muscomorpha</taxon>
        <taxon>Tephritoidea</taxon>
        <taxon>Tephritidae</taxon>
        <taxon>Bactrocera</taxon>
        <taxon>Bactrocera</taxon>
    </lineage>
</organism>
<protein>
    <submittedName>
        <fullName evidence="4">PiggyBac transposable element-derived protein 3-like</fullName>
    </submittedName>
</protein>
<dbReference type="Proteomes" id="UP001652620">
    <property type="component" value="Chromosome 3"/>
</dbReference>
<accession>A0ABM3JFY5</accession>
<proteinExistence type="predicted"/>
<name>A0ABM3JFY5_BACDO</name>
<evidence type="ECO:0000313" key="3">
    <source>
        <dbReference type="Proteomes" id="UP001652620"/>
    </source>
</evidence>
<gene>
    <name evidence="4" type="primary">LOC125777419</name>
</gene>
<evidence type="ECO:0000313" key="4">
    <source>
        <dbReference type="RefSeq" id="XP_049308139.1"/>
    </source>
</evidence>
<feature type="region of interest" description="Disordered" evidence="1">
    <location>
        <begin position="155"/>
        <end position="179"/>
    </location>
</feature>
<evidence type="ECO:0000256" key="1">
    <source>
        <dbReference type="SAM" id="MobiDB-lite"/>
    </source>
</evidence>
<feature type="domain" description="PiggyBac transposable element-derived protein" evidence="2">
    <location>
        <begin position="223"/>
        <end position="582"/>
    </location>
</feature>
<evidence type="ECO:0000259" key="2">
    <source>
        <dbReference type="Pfam" id="PF13843"/>
    </source>
</evidence>
<keyword evidence="3" id="KW-1185">Reference proteome</keyword>
<dbReference type="PANTHER" id="PTHR47055:SF3">
    <property type="entry name" value="PHORBOL-ESTER_DAG-TYPE DOMAIN-CONTAINING PROTEIN"/>
    <property type="match status" value="1"/>
</dbReference>
<dbReference type="PANTHER" id="PTHR47055">
    <property type="entry name" value="DDE_TNP_1_7 DOMAIN-CONTAINING PROTEIN"/>
    <property type="match status" value="1"/>
</dbReference>
<dbReference type="RefSeq" id="XP_049308139.1">
    <property type="nucleotide sequence ID" value="XM_049452182.1"/>
</dbReference>
<dbReference type="InterPro" id="IPR029526">
    <property type="entry name" value="PGBD"/>
</dbReference>